<feature type="region of interest" description="Disordered" evidence="1">
    <location>
        <begin position="999"/>
        <end position="1023"/>
    </location>
</feature>
<dbReference type="Proteomes" id="UP000239833">
    <property type="component" value="Chromosome"/>
</dbReference>
<gene>
    <name evidence="3" type="ORF">ERICIII_02650</name>
</gene>
<dbReference type="Gene3D" id="2.60.120.240">
    <property type="entry name" value="Protective antigen, heptamerisation domain"/>
    <property type="match status" value="1"/>
</dbReference>
<dbReference type="EMBL" id="CP019655">
    <property type="protein sequence ID" value="AVF26786.1"/>
    <property type="molecule type" value="Genomic_DNA"/>
</dbReference>
<dbReference type="CDD" id="cd23497">
    <property type="entry name" value="beta-trefoil_Ricin_MTX-like_rpt1-3"/>
    <property type="match status" value="1"/>
</dbReference>
<dbReference type="Gene3D" id="3.90.182.10">
    <property type="entry name" value="Toxin - Anthrax Protective Antigen,domain 1"/>
    <property type="match status" value="1"/>
</dbReference>
<feature type="region of interest" description="Disordered" evidence="1">
    <location>
        <begin position="272"/>
        <end position="291"/>
    </location>
</feature>
<dbReference type="Pfam" id="PF14200">
    <property type="entry name" value="RicinB_lectin_2"/>
    <property type="match status" value="1"/>
</dbReference>
<dbReference type="SUPFAM" id="SSF50370">
    <property type="entry name" value="Ricin B-like lectins"/>
    <property type="match status" value="2"/>
</dbReference>
<dbReference type="SUPFAM" id="SSF56988">
    <property type="entry name" value="Anthrax protective antigen"/>
    <property type="match status" value="1"/>
</dbReference>
<reference evidence="4" key="1">
    <citation type="submission" date="2017-02" db="EMBL/GenBank/DDBJ databases">
        <title>Delineation of Paenibacillus larvae strains originating from foulbrood outbreaks.</title>
        <authorList>
            <person name="Beims H."/>
            <person name="Bunk B."/>
            <person name="Sproeer C."/>
            <person name="Mohr K.I."/>
            <person name="Pradella S."/>
            <person name="Guenther G."/>
            <person name="Rohde M."/>
            <person name="von der Ohe W."/>
            <person name="Steinert M."/>
        </authorList>
    </citation>
    <scope>NUCLEOTIDE SEQUENCE [LARGE SCALE GENOMIC DNA]</scope>
    <source>
        <strain evidence="4">Eric_III</strain>
    </source>
</reference>
<dbReference type="Pfam" id="PF17475">
    <property type="entry name" value="Binary_toxB_2"/>
    <property type="match status" value="1"/>
</dbReference>
<evidence type="ECO:0000313" key="4">
    <source>
        <dbReference type="Proteomes" id="UP000239833"/>
    </source>
</evidence>
<dbReference type="AlphaFoldDB" id="A0A2L1U1I7"/>
<dbReference type="InterPro" id="IPR003896">
    <property type="entry name" value="Bacterial_exotoxin_B"/>
</dbReference>
<dbReference type="InterPro" id="IPR035088">
    <property type="entry name" value="PA_Ca-bd"/>
</dbReference>
<evidence type="ECO:0000259" key="2">
    <source>
        <dbReference type="SMART" id="SM00458"/>
    </source>
</evidence>
<accession>A0A2L1U1I7</accession>
<dbReference type="Gene3D" id="3.10.20.110">
    <property type="match status" value="1"/>
</dbReference>
<dbReference type="InterPro" id="IPR037149">
    <property type="entry name" value="PA_heptamer_dom_sf"/>
</dbReference>
<dbReference type="InterPro" id="IPR000772">
    <property type="entry name" value="Ricin_B_lectin"/>
</dbReference>
<evidence type="ECO:0000256" key="1">
    <source>
        <dbReference type="SAM" id="MobiDB-lite"/>
    </source>
</evidence>
<sequence>MIQTEEKMLKAVGQFFYGDNFNELAFVVARGINGFKLDNRTLDGVDFKTTIQSVRWLANFTPKESGVYTFTINPHYFAHILIDGENAKDQEIQLEAGKSYPFVVAYFGNPMTEQEELLQLDVHYTFNQQETKEIEVETFSIPEIISFESLPMGTDSRTEENKQPMLDTDDDGICDEWEVNGYYVKNNIAVFPWPKKGSEEEKELIKQGFKKFVSNPNESHTAGDPYSDLEKASGAFDRTIHKVARDPLVAAYPSITVGMEELILSNNENISSTKGKTVSRSTSSSVSDSNTEGIDASVGFSLFEGFSASVTGHYSHSSTHTVDSSNTSGQDWQHQLELNTGQSAYMNANVRYYNTGTAPVYNLVPTTNLVLGRQTVTTVTGQLNQRSLSLAPGQTYPKQHLHGVALNTLDQFSSAPIALNINQLDRLESGEKLKLETTQFQGAFARRSPAGGQVVLEENEWAHYMPQIESVTAGILINMGGNRFIERRIAAKDPLNPNDRTPELTLGEALEKSIGMYLDEENKNFYFINEETGTKHIISPDLVHLVFDKKTGKKIKEEQERKPDIKTIYGMTIRPGMNIQINVPVLYDDFTKKSGMWSGGNYDTEHALYKGQCYEIPAQKEGVYSNFSLEPKAIYLIVIAVKGKEAGNVTVNITESKEIKEIGNFEIGKNYKYQKMILFNDMKEHLKLHIKSETNDSVYIDNLSIIKIGKGIDKLKQENIEYAKNVGFDDRFYISAISGEEMVITNNSPIAVMKKKDGTKQQKLELQFLNNGSFKIMDTSKSTNKVLTLQKGYSILSFREDESIKTQFWYLKKSTNPNQMGYQIISAWDRSKVLEYDIYKDEKVGDGWPIRIASLDENKPSQYFKFPQEIAPVLPDGEYQIKSRKDTNVLADLSENKSGAIVHAFKNHDLINQKWNFVYDSSKQAYKIKSSQNPNLLLTWTSKSGNLIIGYEDHRYNDQYWKIKKSTKDGYYKIRNVENLNYLLDLKDGNTSDRTPLCAGWESGKPSQEWKIEPPSDRPLKDG</sequence>
<dbReference type="GO" id="GO:0005576">
    <property type="term" value="C:extracellular region"/>
    <property type="evidence" value="ECO:0007669"/>
    <property type="project" value="InterPro"/>
</dbReference>
<dbReference type="PRINTS" id="PR01391">
    <property type="entry name" value="BINARYTOXINB"/>
</dbReference>
<proteinExistence type="predicted"/>
<dbReference type="InterPro" id="IPR035992">
    <property type="entry name" value="Ricin_B-like_lectins"/>
</dbReference>
<dbReference type="Gene3D" id="2.80.10.50">
    <property type="match status" value="2"/>
</dbReference>
<dbReference type="Pfam" id="PF17476">
    <property type="entry name" value="Binary_toxB_3"/>
    <property type="match status" value="1"/>
</dbReference>
<feature type="compositionally biased region" description="Basic and acidic residues" evidence="1">
    <location>
        <begin position="1008"/>
        <end position="1023"/>
    </location>
</feature>
<dbReference type="RefSeq" id="WP_104932710.1">
    <property type="nucleotide sequence ID" value="NZ_CP019655.1"/>
</dbReference>
<organism evidence="3 4">
    <name type="scientific">Paenibacillus larvae subsp. larvae</name>
    <dbReference type="NCBI Taxonomy" id="147375"/>
    <lineage>
        <taxon>Bacteria</taxon>
        <taxon>Bacillati</taxon>
        <taxon>Bacillota</taxon>
        <taxon>Bacilli</taxon>
        <taxon>Bacillales</taxon>
        <taxon>Paenibacillaceae</taxon>
        <taxon>Paenibacillus</taxon>
    </lineage>
</organism>
<dbReference type="PROSITE" id="PS50231">
    <property type="entry name" value="RICIN_B_LECTIN"/>
    <property type="match status" value="1"/>
</dbReference>
<protein>
    <submittedName>
        <fullName evidence="3">Toxin-like protein</fullName>
    </submittedName>
</protein>
<name>A0A2L1U1I7_9BACL</name>
<dbReference type="Pfam" id="PF03495">
    <property type="entry name" value="Binary_toxB"/>
    <property type="match status" value="1"/>
</dbReference>
<dbReference type="GO" id="GO:0051260">
    <property type="term" value="P:protein homooligomerization"/>
    <property type="evidence" value="ECO:0007669"/>
    <property type="project" value="InterPro"/>
</dbReference>
<dbReference type="SMART" id="SM00458">
    <property type="entry name" value="RICIN"/>
    <property type="match status" value="1"/>
</dbReference>
<dbReference type="InterPro" id="IPR035331">
    <property type="entry name" value="Binary_toxB_3"/>
</dbReference>
<evidence type="ECO:0000313" key="3">
    <source>
        <dbReference type="EMBL" id="AVF26786.1"/>
    </source>
</evidence>
<dbReference type="InterPro" id="IPR027439">
    <property type="entry name" value="PA_heptamer_dom"/>
</dbReference>
<feature type="domain" description="Ricin B lectin" evidence="2">
    <location>
        <begin position="877"/>
        <end position="1013"/>
    </location>
</feature>